<gene>
    <name evidence="1" type="ORF">CEXT_798551</name>
</gene>
<dbReference type="EMBL" id="BPLR01005568">
    <property type="protein sequence ID" value="GIY03355.1"/>
    <property type="molecule type" value="Genomic_DNA"/>
</dbReference>
<comment type="caution">
    <text evidence="1">The sequence shown here is derived from an EMBL/GenBank/DDBJ whole genome shotgun (WGS) entry which is preliminary data.</text>
</comment>
<name>A0AAV4Q2V8_CAEEX</name>
<keyword evidence="2" id="KW-1185">Reference proteome</keyword>
<dbReference type="Proteomes" id="UP001054945">
    <property type="component" value="Unassembled WGS sequence"/>
</dbReference>
<dbReference type="AlphaFoldDB" id="A0AAV4Q2V8"/>
<proteinExistence type="predicted"/>
<evidence type="ECO:0000313" key="1">
    <source>
        <dbReference type="EMBL" id="GIY03355.1"/>
    </source>
</evidence>
<protein>
    <submittedName>
        <fullName evidence="1">Uncharacterized protein</fullName>
    </submittedName>
</protein>
<sequence>MAGDDFCCSAASEAAIRDMVIAGVFQFYRLFSPEVFRVMERAVKTALFDFDKSLGPFKRSRRYPLVNPTKTQGFRKHMAEDIFYTTIIINLDLRGGSNECGICGTPSAEYLITRGPRKAAVFSRRNLPSRVPELFVREECVFSVCGIACLSHPEICETPLLVDLMHGNDFRFLSPHAYA</sequence>
<accession>A0AAV4Q2V8</accession>
<evidence type="ECO:0000313" key="2">
    <source>
        <dbReference type="Proteomes" id="UP001054945"/>
    </source>
</evidence>
<organism evidence="1 2">
    <name type="scientific">Caerostris extrusa</name>
    <name type="common">Bark spider</name>
    <name type="synonym">Caerostris bankana</name>
    <dbReference type="NCBI Taxonomy" id="172846"/>
    <lineage>
        <taxon>Eukaryota</taxon>
        <taxon>Metazoa</taxon>
        <taxon>Ecdysozoa</taxon>
        <taxon>Arthropoda</taxon>
        <taxon>Chelicerata</taxon>
        <taxon>Arachnida</taxon>
        <taxon>Araneae</taxon>
        <taxon>Araneomorphae</taxon>
        <taxon>Entelegynae</taxon>
        <taxon>Araneoidea</taxon>
        <taxon>Araneidae</taxon>
        <taxon>Caerostris</taxon>
    </lineage>
</organism>
<reference evidence="1 2" key="1">
    <citation type="submission" date="2021-06" db="EMBL/GenBank/DDBJ databases">
        <title>Caerostris extrusa draft genome.</title>
        <authorList>
            <person name="Kono N."/>
            <person name="Arakawa K."/>
        </authorList>
    </citation>
    <scope>NUCLEOTIDE SEQUENCE [LARGE SCALE GENOMIC DNA]</scope>
</reference>